<evidence type="ECO:0000313" key="4">
    <source>
        <dbReference type="EMBL" id="NGY60344.1"/>
    </source>
</evidence>
<organism evidence="4 5">
    <name type="scientific">Lentzea alba</name>
    <dbReference type="NCBI Taxonomy" id="2714351"/>
    <lineage>
        <taxon>Bacteria</taxon>
        <taxon>Bacillati</taxon>
        <taxon>Actinomycetota</taxon>
        <taxon>Actinomycetes</taxon>
        <taxon>Pseudonocardiales</taxon>
        <taxon>Pseudonocardiaceae</taxon>
        <taxon>Lentzea</taxon>
    </lineage>
</organism>
<evidence type="ECO:0000259" key="3">
    <source>
        <dbReference type="SMART" id="SM00014"/>
    </source>
</evidence>
<dbReference type="InterPro" id="IPR011050">
    <property type="entry name" value="Pectin_lyase_fold/virulence"/>
</dbReference>
<evidence type="ECO:0000313" key="5">
    <source>
        <dbReference type="Proteomes" id="UP000481360"/>
    </source>
</evidence>
<feature type="region of interest" description="Disordered" evidence="2">
    <location>
        <begin position="152"/>
        <end position="179"/>
    </location>
</feature>
<dbReference type="NCBIfam" id="TIGR02601">
    <property type="entry name" value="autotrns_rpt"/>
    <property type="match status" value="1"/>
</dbReference>
<dbReference type="InterPro" id="IPR006311">
    <property type="entry name" value="TAT_signal"/>
</dbReference>
<reference evidence="4 5" key="1">
    <citation type="submission" date="2020-03" db="EMBL/GenBank/DDBJ databases">
        <title>Isolation and identification of active actinomycetes.</title>
        <authorList>
            <person name="Sun X."/>
        </authorList>
    </citation>
    <scope>NUCLEOTIDE SEQUENCE [LARGE SCALE GENOMIC DNA]</scope>
    <source>
        <strain evidence="4 5">NEAU-D13</strain>
    </source>
</reference>
<feature type="domain" description="Phosphatidic acid phosphatase type 2/haloperoxidase" evidence="3">
    <location>
        <begin position="188"/>
        <end position="325"/>
    </location>
</feature>
<keyword evidence="5" id="KW-1185">Reference proteome</keyword>
<proteinExistence type="predicted"/>
<dbReference type="AlphaFoldDB" id="A0A7C9RQL5"/>
<comment type="caution">
    <text evidence="4">The sequence shown here is derived from an EMBL/GenBank/DDBJ whole genome shotgun (WGS) entry which is preliminary data.</text>
</comment>
<dbReference type="PROSITE" id="PS51318">
    <property type="entry name" value="TAT"/>
    <property type="match status" value="1"/>
</dbReference>
<dbReference type="InterPro" id="IPR013425">
    <property type="entry name" value="Autotrns_rpt"/>
</dbReference>
<protein>
    <submittedName>
        <fullName evidence="4">Phosphatase PAP2 family protein</fullName>
    </submittedName>
</protein>
<accession>A0A7C9RQL5</accession>
<dbReference type="Proteomes" id="UP000481360">
    <property type="component" value="Unassembled WGS sequence"/>
</dbReference>
<dbReference type="Gene3D" id="1.20.144.10">
    <property type="entry name" value="Phosphatidic acid phosphatase type 2/haloperoxidase"/>
    <property type="match status" value="1"/>
</dbReference>
<dbReference type="InterPro" id="IPR036938">
    <property type="entry name" value="PAP2/HPO_sf"/>
</dbReference>
<keyword evidence="1" id="KW-0732">Signal</keyword>
<dbReference type="Pfam" id="PF12951">
    <property type="entry name" value="PATR"/>
    <property type="match status" value="1"/>
</dbReference>
<dbReference type="RefSeq" id="WP_166046305.1">
    <property type="nucleotide sequence ID" value="NZ_JAAMPJ010000003.1"/>
</dbReference>
<dbReference type="SMART" id="SM00014">
    <property type="entry name" value="acidPPc"/>
    <property type="match status" value="1"/>
</dbReference>
<dbReference type="SUPFAM" id="SSF51126">
    <property type="entry name" value="Pectin lyase-like"/>
    <property type="match status" value="1"/>
</dbReference>
<dbReference type="InterPro" id="IPR000326">
    <property type="entry name" value="PAP2/HPO"/>
</dbReference>
<dbReference type="Pfam" id="PF01569">
    <property type="entry name" value="PAP2"/>
    <property type="match status" value="1"/>
</dbReference>
<gene>
    <name evidence="4" type="ORF">G7043_15550</name>
</gene>
<sequence>MTTAAEGFDRRALLRRSAMLSAGLLIGPAALDRALEASAAELPTGAAPFVDSYRTNVLANQTPETNAAVRALSGMQDLWRTGSSWDNGVVLNRSVLTANVRHVARITAARTADQAKRAFIVDRQHQSYSAIGGLGPLADLYKAGAKAVTGITSAPDGTPPSTVDEKLPPDAPAGSALGAGSPDSALGQVVLLVNTLRGNFASGNPSKFAYQYPRPWRLSADSEVVPTGETDEFGYPVYRTDVVVAPQLLRQRSLKPAEDGGYPSGHTNALHLACLALAYAIPERFQELVTRAFDLADMRIVAGMHSPADVIGGRILATALAAATLADPQNATLKAAARAQASEYFRQQVGGDLFGHAHSAGTATDPYADREANAALVAPKLTYGLPKTGRRVEMTVPKGAEVLLETRLPYLTANQRREVLRTTALPSGHALLDGPEQWGRLNLFAAADGFGAFDSDVRVEMDANRGGFHAADTWHNAIGGRGGLVKRGTGVLTLAGVNSYTGATRVEGGTLVAGSPAALGKGDVELRSGTLRLESAVRVRSYRQGSGSTLAVTVRKGACAPLTAGRPVTLASGSTLEITLEDVPAGAVVPVLAAPVLVGRFARITVAGGQRRVQAQYTLAGLSVRVLA</sequence>
<evidence type="ECO:0000256" key="1">
    <source>
        <dbReference type="ARBA" id="ARBA00022729"/>
    </source>
</evidence>
<dbReference type="EMBL" id="JAAMPJ010000003">
    <property type="protein sequence ID" value="NGY60344.1"/>
    <property type="molecule type" value="Genomic_DNA"/>
</dbReference>
<dbReference type="SUPFAM" id="SSF48317">
    <property type="entry name" value="Acid phosphatase/Vanadium-dependent haloperoxidase"/>
    <property type="match status" value="1"/>
</dbReference>
<evidence type="ECO:0000256" key="2">
    <source>
        <dbReference type="SAM" id="MobiDB-lite"/>
    </source>
</evidence>
<name>A0A7C9RQL5_9PSEU</name>